<evidence type="ECO:0000313" key="1">
    <source>
        <dbReference type="EMBL" id="KZT12095.1"/>
    </source>
</evidence>
<protein>
    <submittedName>
        <fullName evidence="1">Uncharacterized protein</fullName>
    </submittedName>
</protein>
<dbReference type="GeneID" id="63820212"/>
<dbReference type="RefSeq" id="XP_040769743.1">
    <property type="nucleotide sequence ID" value="XM_040903181.1"/>
</dbReference>
<feature type="non-terminal residue" evidence="1">
    <location>
        <position position="1"/>
    </location>
</feature>
<sequence>WKGWWYNLQPAVHHGDTTWPLKQEAFSSDMDWSALERGGCNGLHLVIITLSWW</sequence>
<dbReference type="AlphaFoldDB" id="A0A165HRR3"/>
<accession>A0A165HRR3</accession>
<evidence type="ECO:0000313" key="2">
    <source>
        <dbReference type="Proteomes" id="UP000076871"/>
    </source>
</evidence>
<gene>
    <name evidence="1" type="ORF">LAESUDRAFT_613440</name>
</gene>
<dbReference type="EMBL" id="KV427606">
    <property type="protein sequence ID" value="KZT12095.1"/>
    <property type="molecule type" value="Genomic_DNA"/>
</dbReference>
<dbReference type="Proteomes" id="UP000076871">
    <property type="component" value="Unassembled WGS sequence"/>
</dbReference>
<reference evidence="1 2" key="1">
    <citation type="journal article" date="2016" name="Mol. Biol. Evol.">
        <title>Comparative Genomics of Early-Diverging Mushroom-Forming Fungi Provides Insights into the Origins of Lignocellulose Decay Capabilities.</title>
        <authorList>
            <person name="Nagy L.G."/>
            <person name="Riley R."/>
            <person name="Tritt A."/>
            <person name="Adam C."/>
            <person name="Daum C."/>
            <person name="Floudas D."/>
            <person name="Sun H."/>
            <person name="Yadav J.S."/>
            <person name="Pangilinan J."/>
            <person name="Larsson K.H."/>
            <person name="Matsuura K."/>
            <person name="Barry K."/>
            <person name="Labutti K."/>
            <person name="Kuo R."/>
            <person name="Ohm R.A."/>
            <person name="Bhattacharya S.S."/>
            <person name="Shirouzu T."/>
            <person name="Yoshinaga Y."/>
            <person name="Martin F.M."/>
            <person name="Grigoriev I.V."/>
            <person name="Hibbett D.S."/>
        </authorList>
    </citation>
    <scope>NUCLEOTIDE SEQUENCE [LARGE SCALE GENOMIC DNA]</scope>
    <source>
        <strain evidence="1 2">93-53</strain>
    </source>
</reference>
<dbReference type="OrthoDB" id="3262009at2759"/>
<feature type="non-terminal residue" evidence="1">
    <location>
        <position position="53"/>
    </location>
</feature>
<proteinExistence type="predicted"/>
<organism evidence="1 2">
    <name type="scientific">Laetiporus sulphureus 93-53</name>
    <dbReference type="NCBI Taxonomy" id="1314785"/>
    <lineage>
        <taxon>Eukaryota</taxon>
        <taxon>Fungi</taxon>
        <taxon>Dikarya</taxon>
        <taxon>Basidiomycota</taxon>
        <taxon>Agaricomycotina</taxon>
        <taxon>Agaricomycetes</taxon>
        <taxon>Polyporales</taxon>
        <taxon>Laetiporus</taxon>
    </lineage>
</organism>
<keyword evidence="2" id="KW-1185">Reference proteome</keyword>
<dbReference type="InParanoid" id="A0A165HRR3"/>
<name>A0A165HRR3_9APHY</name>